<protein>
    <submittedName>
        <fullName evidence="1">Uncharacterized protein</fullName>
    </submittedName>
</protein>
<name>A0A0E9TPM1_ANGAN</name>
<proteinExistence type="predicted"/>
<dbReference type="EMBL" id="GBXM01053894">
    <property type="protein sequence ID" value="JAH54683.1"/>
    <property type="molecule type" value="Transcribed_RNA"/>
</dbReference>
<accession>A0A0E9TPM1</accession>
<organism evidence="1">
    <name type="scientific">Anguilla anguilla</name>
    <name type="common">European freshwater eel</name>
    <name type="synonym">Muraena anguilla</name>
    <dbReference type="NCBI Taxonomy" id="7936"/>
    <lineage>
        <taxon>Eukaryota</taxon>
        <taxon>Metazoa</taxon>
        <taxon>Chordata</taxon>
        <taxon>Craniata</taxon>
        <taxon>Vertebrata</taxon>
        <taxon>Euteleostomi</taxon>
        <taxon>Actinopterygii</taxon>
        <taxon>Neopterygii</taxon>
        <taxon>Teleostei</taxon>
        <taxon>Anguilliformes</taxon>
        <taxon>Anguillidae</taxon>
        <taxon>Anguilla</taxon>
    </lineage>
</organism>
<evidence type="ECO:0000313" key="1">
    <source>
        <dbReference type="EMBL" id="JAH54683.1"/>
    </source>
</evidence>
<reference evidence="1" key="2">
    <citation type="journal article" date="2015" name="Fish Shellfish Immunol.">
        <title>Early steps in the European eel (Anguilla anguilla)-Vibrio vulnificus interaction in the gills: Role of the RtxA13 toxin.</title>
        <authorList>
            <person name="Callol A."/>
            <person name="Pajuelo D."/>
            <person name="Ebbesson L."/>
            <person name="Teles M."/>
            <person name="MacKenzie S."/>
            <person name="Amaro C."/>
        </authorList>
    </citation>
    <scope>NUCLEOTIDE SEQUENCE</scope>
</reference>
<reference evidence="1" key="1">
    <citation type="submission" date="2014-11" db="EMBL/GenBank/DDBJ databases">
        <authorList>
            <person name="Amaro Gonzalez C."/>
        </authorList>
    </citation>
    <scope>NUCLEOTIDE SEQUENCE</scope>
</reference>
<sequence>MFCTTVRINLPLGHH</sequence>